<dbReference type="EMBL" id="BGPR01003431">
    <property type="protein sequence ID" value="GBM88056.1"/>
    <property type="molecule type" value="Genomic_DNA"/>
</dbReference>
<evidence type="ECO:0000313" key="2">
    <source>
        <dbReference type="Proteomes" id="UP000499080"/>
    </source>
</evidence>
<dbReference type="Gene3D" id="3.30.420.10">
    <property type="entry name" value="Ribonuclease H-like superfamily/Ribonuclease H"/>
    <property type="match status" value="1"/>
</dbReference>
<evidence type="ECO:0008006" key="3">
    <source>
        <dbReference type="Google" id="ProtNLM"/>
    </source>
</evidence>
<gene>
    <name evidence="1" type="ORF">AVEN_215124_1</name>
</gene>
<accession>A0A4Y2JFW1</accession>
<evidence type="ECO:0000313" key="1">
    <source>
        <dbReference type="EMBL" id="GBM88056.1"/>
    </source>
</evidence>
<sequence>MNSIQGGVFQQDNARHHTAVVTQRALYNVDMWPWPAGSPDLSPIDVWDINGRQLQGHPQPALTVPVLTDQVQQA</sequence>
<keyword evidence="2" id="KW-1185">Reference proteome</keyword>
<dbReference type="GO" id="GO:0003676">
    <property type="term" value="F:nucleic acid binding"/>
    <property type="evidence" value="ECO:0007669"/>
    <property type="project" value="InterPro"/>
</dbReference>
<proteinExistence type="predicted"/>
<dbReference type="OrthoDB" id="6427837at2759"/>
<dbReference type="Proteomes" id="UP000499080">
    <property type="component" value="Unassembled WGS sequence"/>
</dbReference>
<comment type="caution">
    <text evidence="1">The sequence shown here is derived from an EMBL/GenBank/DDBJ whole genome shotgun (WGS) entry which is preliminary data.</text>
</comment>
<dbReference type="InterPro" id="IPR036397">
    <property type="entry name" value="RNaseH_sf"/>
</dbReference>
<protein>
    <recommendedName>
        <fullName evidence="3">Tc1-like transposase DDE domain-containing protein</fullName>
    </recommendedName>
</protein>
<name>A0A4Y2JFW1_ARAVE</name>
<reference evidence="1 2" key="1">
    <citation type="journal article" date="2019" name="Sci. Rep.">
        <title>Orb-weaving spider Araneus ventricosus genome elucidates the spidroin gene catalogue.</title>
        <authorList>
            <person name="Kono N."/>
            <person name="Nakamura H."/>
            <person name="Ohtoshi R."/>
            <person name="Moran D.A.P."/>
            <person name="Shinohara A."/>
            <person name="Yoshida Y."/>
            <person name="Fujiwara M."/>
            <person name="Mori M."/>
            <person name="Tomita M."/>
            <person name="Arakawa K."/>
        </authorList>
    </citation>
    <scope>NUCLEOTIDE SEQUENCE [LARGE SCALE GENOMIC DNA]</scope>
</reference>
<organism evidence="1 2">
    <name type="scientific">Araneus ventricosus</name>
    <name type="common">Orbweaver spider</name>
    <name type="synonym">Epeira ventricosa</name>
    <dbReference type="NCBI Taxonomy" id="182803"/>
    <lineage>
        <taxon>Eukaryota</taxon>
        <taxon>Metazoa</taxon>
        <taxon>Ecdysozoa</taxon>
        <taxon>Arthropoda</taxon>
        <taxon>Chelicerata</taxon>
        <taxon>Arachnida</taxon>
        <taxon>Araneae</taxon>
        <taxon>Araneomorphae</taxon>
        <taxon>Entelegynae</taxon>
        <taxon>Araneoidea</taxon>
        <taxon>Araneidae</taxon>
        <taxon>Araneus</taxon>
    </lineage>
</organism>
<dbReference type="AlphaFoldDB" id="A0A4Y2JFW1"/>